<organism evidence="2 3">
    <name type="scientific">Gossypium stocksii</name>
    <dbReference type="NCBI Taxonomy" id="47602"/>
    <lineage>
        <taxon>Eukaryota</taxon>
        <taxon>Viridiplantae</taxon>
        <taxon>Streptophyta</taxon>
        <taxon>Embryophyta</taxon>
        <taxon>Tracheophyta</taxon>
        <taxon>Spermatophyta</taxon>
        <taxon>Magnoliopsida</taxon>
        <taxon>eudicotyledons</taxon>
        <taxon>Gunneridae</taxon>
        <taxon>Pentapetalae</taxon>
        <taxon>rosids</taxon>
        <taxon>malvids</taxon>
        <taxon>Malvales</taxon>
        <taxon>Malvaceae</taxon>
        <taxon>Malvoideae</taxon>
        <taxon>Gossypium</taxon>
    </lineage>
</organism>
<sequence length="111" mass="11587">ANSTVATTGSSFPSPTSRTSSPTPENNMNALVLRELAPLKVITPPTLAPTCTPVAPVEFTKSVDSLAYVVNPPAATFVLETTLLSQAEALLVSYSLILPLVKQADSNYGVI</sequence>
<feature type="region of interest" description="Disordered" evidence="1">
    <location>
        <begin position="1"/>
        <end position="27"/>
    </location>
</feature>
<evidence type="ECO:0000313" key="3">
    <source>
        <dbReference type="Proteomes" id="UP000828251"/>
    </source>
</evidence>
<gene>
    <name evidence="2" type="ORF">J1N35_011599</name>
</gene>
<dbReference type="Proteomes" id="UP000828251">
    <property type="component" value="Unassembled WGS sequence"/>
</dbReference>
<dbReference type="AlphaFoldDB" id="A0A9D3W2L5"/>
<dbReference type="EMBL" id="JAIQCV010000004">
    <property type="protein sequence ID" value="KAH1107831.1"/>
    <property type="molecule type" value="Genomic_DNA"/>
</dbReference>
<evidence type="ECO:0000313" key="2">
    <source>
        <dbReference type="EMBL" id="KAH1107831.1"/>
    </source>
</evidence>
<name>A0A9D3W2L5_9ROSI</name>
<comment type="caution">
    <text evidence="2">The sequence shown here is derived from an EMBL/GenBank/DDBJ whole genome shotgun (WGS) entry which is preliminary data.</text>
</comment>
<keyword evidence="3" id="KW-1185">Reference proteome</keyword>
<accession>A0A9D3W2L5</accession>
<reference evidence="2 3" key="1">
    <citation type="journal article" date="2021" name="Plant Biotechnol. J.">
        <title>Multi-omics assisted identification of the key and species-specific regulatory components of drought-tolerant mechanisms in Gossypium stocksii.</title>
        <authorList>
            <person name="Yu D."/>
            <person name="Ke L."/>
            <person name="Zhang D."/>
            <person name="Wu Y."/>
            <person name="Sun Y."/>
            <person name="Mei J."/>
            <person name="Sun J."/>
            <person name="Sun Y."/>
        </authorList>
    </citation>
    <scope>NUCLEOTIDE SEQUENCE [LARGE SCALE GENOMIC DNA]</scope>
    <source>
        <strain evidence="3">cv. E1</strain>
        <tissue evidence="2">Leaf</tissue>
    </source>
</reference>
<protein>
    <submittedName>
        <fullName evidence="2">Uncharacterized protein</fullName>
    </submittedName>
</protein>
<evidence type="ECO:0000256" key="1">
    <source>
        <dbReference type="SAM" id="MobiDB-lite"/>
    </source>
</evidence>
<proteinExistence type="predicted"/>
<feature type="compositionally biased region" description="Low complexity" evidence="1">
    <location>
        <begin position="7"/>
        <end position="24"/>
    </location>
</feature>
<feature type="non-terminal residue" evidence="2">
    <location>
        <position position="1"/>
    </location>
</feature>